<dbReference type="AlphaFoldDB" id="A0A1V9FIL1"/>
<keyword evidence="3" id="KW-1185">Reference proteome</keyword>
<dbReference type="RefSeq" id="WP_081155277.1">
    <property type="nucleotide sequence ID" value="NZ_LVYD01000102.1"/>
</dbReference>
<dbReference type="Gene3D" id="3.40.1580.10">
    <property type="entry name" value="SMI1/KNR4-like"/>
    <property type="match status" value="1"/>
</dbReference>
<organism evidence="2 3">
    <name type="scientific">Niastella vici</name>
    <dbReference type="NCBI Taxonomy" id="1703345"/>
    <lineage>
        <taxon>Bacteria</taxon>
        <taxon>Pseudomonadati</taxon>
        <taxon>Bacteroidota</taxon>
        <taxon>Chitinophagia</taxon>
        <taxon>Chitinophagales</taxon>
        <taxon>Chitinophagaceae</taxon>
        <taxon>Niastella</taxon>
    </lineage>
</organism>
<dbReference type="EMBL" id="LVYD01000102">
    <property type="protein sequence ID" value="OQP58131.1"/>
    <property type="molecule type" value="Genomic_DNA"/>
</dbReference>
<protein>
    <recommendedName>
        <fullName evidence="1">Knr4/Smi1-like domain-containing protein</fullName>
    </recommendedName>
</protein>
<dbReference type="Pfam" id="PF09346">
    <property type="entry name" value="SMI1_KNR4"/>
    <property type="match status" value="1"/>
</dbReference>
<comment type="caution">
    <text evidence="2">The sequence shown here is derived from an EMBL/GenBank/DDBJ whole genome shotgun (WGS) entry which is preliminary data.</text>
</comment>
<sequence length="155" mass="18551">MDWIEFISTEISKKNDIELRFNSPVPESRLIELKEQFGLTQLPFELEQFYRQTNGIDEYIYVEKIGEFIWSIDRVIETNKFNRNSPRYKDIYKSFDDLLFFSDAGNGDLFGFETLNGKFERSDVYVWNHENDSREWIAPNMKVFIEGWTNGFIKV</sequence>
<dbReference type="Proteomes" id="UP000192796">
    <property type="component" value="Unassembled WGS sequence"/>
</dbReference>
<dbReference type="InterPro" id="IPR018958">
    <property type="entry name" value="Knr4/Smi1-like_dom"/>
</dbReference>
<proteinExistence type="predicted"/>
<evidence type="ECO:0000259" key="1">
    <source>
        <dbReference type="Pfam" id="PF09346"/>
    </source>
</evidence>
<dbReference type="OrthoDB" id="3478416at2"/>
<gene>
    <name evidence="2" type="ORF">A3860_07335</name>
</gene>
<dbReference type="STRING" id="1703345.A3860_07335"/>
<dbReference type="SUPFAM" id="SSF160631">
    <property type="entry name" value="SMI1/KNR4-like"/>
    <property type="match status" value="1"/>
</dbReference>
<reference evidence="2 3" key="1">
    <citation type="submission" date="2016-03" db="EMBL/GenBank/DDBJ databases">
        <title>Niastella vici sp. nov., isolated from farmland soil.</title>
        <authorList>
            <person name="Chen L."/>
            <person name="Wang D."/>
            <person name="Yang S."/>
            <person name="Wang G."/>
        </authorList>
    </citation>
    <scope>NUCLEOTIDE SEQUENCE [LARGE SCALE GENOMIC DNA]</scope>
    <source>
        <strain evidence="2 3">DJ57</strain>
    </source>
</reference>
<accession>A0A1V9FIL1</accession>
<feature type="domain" description="Knr4/Smi1-like" evidence="1">
    <location>
        <begin position="25"/>
        <end position="146"/>
    </location>
</feature>
<evidence type="ECO:0000313" key="2">
    <source>
        <dbReference type="EMBL" id="OQP58131.1"/>
    </source>
</evidence>
<dbReference type="InterPro" id="IPR037883">
    <property type="entry name" value="Knr4/Smi1-like_sf"/>
</dbReference>
<evidence type="ECO:0000313" key="3">
    <source>
        <dbReference type="Proteomes" id="UP000192796"/>
    </source>
</evidence>
<name>A0A1V9FIL1_9BACT</name>